<protein>
    <submittedName>
        <fullName evidence="1">Uncharacterized protein</fullName>
    </submittedName>
</protein>
<comment type="caution">
    <text evidence="1">The sequence shown here is derived from an EMBL/GenBank/DDBJ whole genome shotgun (WGS) entry which is preliminary data.</text>
</comment>
<dbReference type="EMBL" id="JAACNO010002473">
    <property type="protein sequence ID" value="KAF4132934.1"/>
    <property type="molecule type" value="Genomic_DNA"/>
</dbReference>
<organism evidence="1 2">
    <name type="scientific">Phytophthora infestans</name>
    <name type="common">Potato late blight agent</name>
    <name type="synonym">Botrytis infestans</name>
    <dbReference type="NCBI Taxonomy" id="4787"/>
    <lineage>
        <taxon>Eukaryota</taxon>
        <taxon>Sar</taxon>
        <taxon>Stramenopiles</taxon>
        <taxon>Oomycota</taxon>
        <taxon>Peronosporomycetes</taxon>
        <taxon>Peronosporales</taxon>
        <taxon>Peronosporaceae</taxon>
        <taxon>Phytophthora</taxon>
    </lineage>
</organism>
<gene>
    <name evidence="1" type="ORF">GN958_ATG17843</name>
</gene>
<name>A0A8S9U205_PHYIN</name>
<dbReference type="Proteomes" id="UP000704712">
    <property type="component" value="Unassembled WGS sequence"/>
</dbReference>
<sequence>MAQETNNVDKGVSCPPLCRSTGRAPIEMQRRRASHRVAEVLGRSVHCSAPALAVHNHGTDVDSDTFSSTKLTFQLASV</sequence>
<dbReference type="AlphaFoldDB" id="A0A8S9U205"/>
<accession>A0A8S9U205</accession>
<reference evidence="1" key="1">
    <citation type="submission" date="2020-03" db="EMBL/GenBank/DDBJ databases">
        <title>Hybrid Assembly of Korean Phytophthora infestans isolates.</title>
        <authorList>
            <person name="Prokchorchik M."/>
            <person name="Lee Y."/>
            <person name="Seo J."/>
            <person name="Cho J.-H."/>
            <person name="Park Y.-E."/>
            <person name="Jang D.-C."/>
            <person name="Im J.-S."/>
            <person name="Choi J.-G."/>
            <person name="Park H.-J."/>
            <person name="Lee G.-B."/>
            <person name="Lee Y.-G."/>
            <person name="Hong S.-Y."/>
            <person name="Cho K."/>
            <person name="Sohn K.H."/>
        </authorList>
    </citation>
    <scope>NUCLEOTIDE SEQUENCE</scope>
    <source>
        <strain evidence="1">KR_2_A2</strain>
    </source>
</reference>
<evidence type="ECO:0000313" key="1">
    <source>
        <dbReference type="EMBL" id="KAF4132934.1"/>
    </source>
</evidence>
<evidence type="ECO:0000313" key="2">
    <source>
        <dbReference type="Proteomes" id="UP000704712"/>
    </source>
</evidence>
<proteinExistence type="predicted"/>